<evidence type="ECO:0000313" key="1">
    <source>
        <dbReference type="EMBL" id="VAW07804.1"/>
    </source>
</evidence>
<proteinExistence type="predicted"/>
<feature type="non-terminal residue" evidence="1">
    <location>
        <position position="1"/>
    </location>
</feature>
<dbReference type="EMBL" id="UOEK01000418">
    <property type="protein sequence ID" value="VAW07804.1"/>
    <property type="molecule type" value="Genomic_DNA"/>
</dbReference>
<dbReference type="AlphaFoldDB" id="A0A3B0TGJ7"/>
<organism evidence="1">
    <name type="scientific">hydrothermal vent metagenome</name>
    <dbReference type="NCBI Taxonomy" id="652676"/>
    <lineage>
        <taxon>unclassified sequences</taxon>
        <taxon>metagenomes</taxon>
        <taxon>ecological metagenomes</taxon>
    </lineage>
</organism>
<gene>
    <name evidence="1" type="ORF">MNBD_ACTINO02-2445</name>
</gene>
<accession>A0A3B0TGJ7</accession>
<reference evidence="1" key="1">
    <citation type="submission" date="2018-06" db="EMBL/GenBank/DDBJ databases">
        <authorList>
            <person name="Zhirakovskaya E."/>
        </authorList>
    </citation>
    <scope>NUCLEOTIDE SEQUENCE</scope>
</reference>
<sequence length="189" mass="19567">VDGTVVQGDIVWFPELPARYLLSDGLTVGAQLSGGEQIMLLGDEPRVWIPIGLEQRNQIPDQAQVRVSVADGVWEGVIGEVVALDVSEAGDFDLLLSAVTGGPICGMDCTAQIPAAGRSEYRVEIVLVPTVAGPVVPASAVVTRPDGSSYITTADGEDLTVTILGAQGSLLLVDGIEVGVDILVFGDGE</sequence>
<protein>
    <submittedName>
        <fullName evidence="1">Uncharacterized protein</fullName>
    </submittedName>
</protein>
<name>A0A3B0TGJ7_9ZZZZ</name>